<dbReference type="PANTHER" id="PTHR28008:SF1">
    <property type="entry name" value="DOMAIN PROTEIN, PUTATIVE (AFU_ORTHOLOGUE AFUA_3G10980)-RELATED"/>
    <property type="match status" value="1"/>
</dbReference>
<dbReference type="OrthoDB" id="1524985at2"/>
<organism evidence="3 4">
    <name type="scientific">Algoriphagus yeomjeoni</name>
    <dbReference type="NCBI Taxonomy" id="291403"/>
    <lineage>
        <taxon>Bacteria</taxon>
        <taxon>Pseudomonadati</taxon>
        <taxon>Bacteroidota</taxon>
        <taxon>Cytophagia</taxon>
        <taxon>Cytophagales</taxon>
        <taxon>Cyclobacteriaceae</taxon>
        <taxon>Algoriphagus</taxon>
    </lineage>
</organism>
<feature type="domain" description="VanZ-like" evidence="2">
    <location>
        <begin position="32"/>
        <end position="112"/>
    </location>
</feature>
<keyword evidence="4" id="KW-1185">Reference proteome</keyword>
<dbReference type="Proteomes" id="UP000249610">
    <property type="component" value="Unassembled WGS sequence"/>
</dbReference>
<keyword evidence="1" id="KW-1133">Transmembrane helix</keyword>
<accession>A0A327PDH9</accession>
<feature type="transmembrane region" description="Helical" evidence="1">
    <location>
        <begin position="65"/>
        <end position="87"/>
    </location>
</feature>
<comment type="caution">
    <text evidence="3">The sequence shown here is derived from an EMBL/GenBank/DDBJ whole genome shotgun (WGS) entry which is preliminary data.</text>
</comment>
<name>A0A327PDH9_9BACT</name>
<dbReference type="Pfam" id="PF04892">
    <property type="entry name" value="VanZ"/>
    <property type="match status" value="1"/>
</dbReference>
<proteinExistence type="predicted"/>
<keyword evidence="1" id="KW-0472">Membrane</keyword>
<evidence type="ECO:0000313" key="3">
    <source>
        <dbReference type="EMBL" id="RAI89284.1"/>
    </source>
</evidence>
<feature type="transmembrane region" description="Helical" evidence="1">
    <location>
        <begin position="34"/>
        <end position="53"/>
    </location>
</feature>
<gene>
    <name evidence="3" type="ORF">LV83_02325</name>
</gene>
<dbReference type="AlphaFoldDB" id="A0A327PDH9"/>
<keyword evidence="1" id="KW-0812">Transmembrane</keyword>
<evidence type="ECO:0000259" key="2">
    <source>
        <dbReference type="Pfam" id="PF04892"/>
    </source>
</evidence>
<dbReference type="InterPro" id="IPR006976">
    <property type="entry name" value="VanZ-like"/>
</dbReference>
<reference evidence="3 4" key="1">
    <citation type="submission" date="2018-06" db="EMBL/GenBank/DDBJ databases">
        <title>Genomic Encyclopedia of Archaeal and Bacterial Type Strains, Phase II (KMG-II): from individual species to whole genera.</title>
        <authorList>
            <person name="Goeker M."/>
        </authorList>
    </citation>
    <scope>NUCLEOTIDE SEQUENCE [LARGE SCALE GENOMIC DNA]</scope>
    <source>
        <strain evidence="3 4">DSM 23446</strain>
    </source>
</reference>
<dbReference type="PANTHER" id="PTHR28008">
    <property type="entry name" value="DOMAIN PROTEIN, PUTATIVE (AFU_ORTHOLOGUE AFUA_3G10980)-RELATED"/>
    <property type="match status" value="1"/>
</dbReference>
<dbReference type="RefSeq" id="WP_146613711.1">
    <property type="nucleotide sequence ID" value="NZ_QLLK01000006.1"/>
</dbReference>
<evidence type="ECO:0000256" key="1">
    <source>
        <dbReference type="SAM" id="Phobius"/>
    </source>
</evidence>
<dbReference type="EMBL" id="QLLK01000006">
    <property type="protein sequence ID" value="RAI89284.1"/>
    <property type="molecule type" value="Genomic_DNA"/>
</dbReference>
<evidence type="ECO:0000313" key="4">
    <source>
        <dbReference type="Proteomes" id="UP000249610"/>
    </source>
</evidence>
<sequence length="122" mass="13498">MRLGIAIVWLIFIAAAMLTPGNNFPDPSFQAEDKLVHFICFGLLSYLWCGVGVKRDFVKGLQGRVLTNYLVFGVAAGIVLECAQLYIPFRSFDYMDMIVNEIGGIAGLLAYFKIPTTKIGLE</sequence>
<protein>
    <submittedName>
        <fullName evidence="3">VanZ like protein</fullName>
    </submittedName>
</protein>
<dbReference type="NCBIfam" id="NF037970">
    <property type="entry name" value="vanZ_1"/>
    <property type="match status" value="1"/>
</dbReference>